<dbReference type="EMBL" id="FZPH01000001">
    <property type="protein sequence ID" value="SNS65900.1"/>
    <property type="molecule type" value="Genomic_DNA"/>
</dbReference>
<dbReference type="OrthoDB" id="5196681at2"/>
<dbReference type="RefSeq" id="WP_089243790.1">
    <property type="nucleotide sequence ID" value="NZ_FZPH01000001.1"/>
</dbReference>
<keyword evidence="3" id="KW-1185">Reference proteome</keyword>
<dbReference type="InterPro" id="IPR032568">
    <property type="entry name" value="DUF4926"/>
</dbReference>
<dbReference type="Proteomes" id="UP000198362">
    <property type="component" value="Unassembled WGS sequence"/>
</dbReference>
<name>A0A239G9W6_9ACTN</name>
<evidence type="ECO:0000313" key="2">
    <source>
        <dbReference type="EMBL" id="SNS65900.1"/>
    </source>
</evidence>
<dbReference type="Pfam" id="PF16277">
    <property type="entry name" value="DUF4926"/>
    <property type="match status" value="1"/>
</dbReference>
<evidence type="ECO:0008006" key="4">
    <source>
        <dbReference type="Google" id="ProtNLM"/>
    </source>
</evidence>
<organism evidence="2 3">
    <name type="scientific">Asanoa hainanensis</name>
    <dbReference type="NCBI Taxonomy" id="560556"/>
    <lineage>
        <taxon>Bacteria</taxon>
        <taxon>Bacillati</taxon>
        <taxon>Actinomycetota</taxon>
        <taxon>Actinomycetes</taxon>
        <taxon>Micromonosporales</taxon>
        <taxon>Micromonosporaceae</taxon>
        <taxon>Asanoa</taxon>
    </lineage>
</organism>
<gene>
    <name evidence="2" type="ORF">SAMN05421812_101293</name>
</gene>
<accession>A0A239G9W6</accession>
<feature type="region of interest" description="Disordered" evidence="1">
    <location>
        <begin position="43"/>
        <end position="69"/>
    </location>
</feature>
<reference evidence="2 3" key="1">
    <citation type="submission" date="2017-06" db="EMBL/GenBank/DDBJ databases">
        <authorList>
            <person name="Kim H.J."/>
            <person name="Triplett B.A."/>
        </authorList>
    </citation>
    <scope>NUCLEOTIDE SEQUENCE [LARGE SCALE GENOMIC DNA]</scope>
    <source>
        <strain evidence="2 3">CGMCC 4.5593</strain>
    </source>
</reference>
<sequence>MTEIQLYDRVRVVTSRFAGEGVVAGMVGYVVEVYPDGEFEVEVSEPSTGETVAQFAASPADVERDEHRG</sequence>
<protein>
    <recommendedName>
        <fullName evidence="4">DUF4926 domain-containing protein</fullName>
    </recommendedName>
</protein>
<evidence type="ECO:0000313" key="3">
    <source>
        <dbReference type="Proteomes" id="UP000198362"/>
    </source>
</evidence>
<dbReference type="AlphaFoldDB" id="A0A239G9W6"/>
<proteinExistence type="predicted"/>
<evidence type="ECO:0000256" key="1">
    <source>
        <dbReference type="SAM" id="MobiDB-lite"/>
    </source>
</evidence>